<comment type="similarity">
    <text evidence="2 6">Belongs to the DP1 family.</text>
</comment>
<dbReference type="Proteomes" id="UP001565368">
    <property type="component" value="Unassembled WGS sequence"/>
</dbReference>
<protein>
    <recommendedName>
        <fullName evidence="6">Protein YOP1</fullName>
    </recommendedName>
</protein>
<gene>
    <name evidence="8" type="ORF">Q8F55_000942</name>
</gene>
<evidence type="ECO:0000256" key="6">
    <source>
        <dbReference type="RuleBase" id="RU362006"/>
    </source>
</evidence>
<keyword evidence="9" id="KW-1185">Reference proteome</keyword>
<reference evidence="8 9" key="1">
    <citation type="submission" date="2023-08" db="EMBL/GenBank/DDBJ databases">
        <title>Annotated Genome Sequence of Vanrija albida AlHP1.</title>
        <authorList>
            <person name="Herzog R."/>
        </authorList>
    </citation>
    <scope>NUCLEOTIDE SEQUENCE [LARGE SCALE GENOMIC DNA]</scope>
    <source>
        <strain evidence="8 9">AlHP1</strain>
    </source>
</reference>
<evidence type="ECO:0000256" key="5">
    <source>
        <dbReference type="ARBA" id="ARBA00023136"/>
    </source>
</evidence>
<keyword evidence="4" id="KW-1133">Transmembrane helix</keyword>
<proteinExistence type="inferred from homology"/>
<dbReference type="PANTHER" id="PTHR12300:SF161">
    <property type="entry name" value="RECEPTOR EXPRESSION-ENHANCING PROTEIN"/>
    <property type="match status" value="1"/>
</dbReference>
<feature type="compositionally biased region" description="Low complexity" evidence="7">
    <location>
        <begin position="251"/>
        <end position="291"/>
    </location>
</feature>
<dbReference type="GeneID" id="95981985"/>
<evidence type="ECO:0000256" key="4">
    <source>
        <dbReference type="ARBA" id="ARBA00022989"/>
    </source>
</evidence>
<evidence type="ECO:0000256" key="7">
    <source>
        <dbReference type="SAM" id="MobiDB-lite"/>
    </source>
</evidence>
<dbReference type="EMBL" id="JBBXJM010000001">
    <property type="protein sequence ID" value="KAL1413191.1"/>
    <property type="molecule type" value="Genomic_DNA"/>
</dbReference>
<evidence type="ECO:0000313" key="9">
    <source>
        <dbReference type="Proteomes" id="UP001565368"/>
    </source>
</evidence>
<feature type="compositionally biased region" description="Pro residues" evidence="7">
    <location>
        <begin position="156"/>
        <end position="178"/>
    </location>
</feature>
<evidence type="ECO:0000313" key="8">
    <source>
        <dbReference type="EMBL" id="KAL1413191.1"/>
    </source>
</evidence>
<name>A0ABR3QFR5_9TREE</name>
<feature type="region of interest" description="Disordered" evidence="7">
    <location>
        <begin position="234"/>
        <end position="336"/>
    </location>
</feature>
<sequence>MPFLVTRLINVTGVFLYPAYASYKALQARPLAGPDAQAQVERWLQYWAVVGAWATVEGAVGFLWSWIPFYTIIKTLVFLYLTLPSPRAAPYVYNTILAPLFAEHEPAIDAFLGDIRAKTTGAAGGTLGWLWETVRKALGLTQDQAAYAAHAAGWQGPPPGAGAAPPPYAQRPGPPPPQQQGNAGAGAFGALSGLAKQYLPGAIAAASSALGATGAAQNQGYRVPNVAQRSFAAGADTPSAPAGSQGFPGEADTSALSAQQAAQRSAPAGSRTPSDASLASGSGSAANLRASGYDEIRREEAEGATPPEATRRASSSSWLKWGGAAAPPGAGKDKAE</sequence>
<comment type="caution">
    <text evidence="8">The sequence shown here is derived from an EMBL/GenBank/DDBJ whole genome shotgun (WGS) entry which is preliminary data.</text>
</comment>
<dbReference type="RefSeq" id="XP_069213135.1">
    <property type="nucleotide sequence ID" value="XM_069349591.1"/>
</dbReference>
<organism evidence="8 9">
    <name type="scientific">Vanrija albida</name>
    <dbReference type="NCBI Taxonomy" id="181172"/>
    <lineage>
        <taxon>Eukaryota</taxon>
        <taxon>Fungi</taxon>
        <taxon>Dikarya</taxon>
        <taxon>Basidiomycota</taxon>
        <taxon>Agaricomycotina</taxon>
        <taxon>Tremellomycetes</taxon>
        <taxon>Trichosporonales</taxon>
        <taxon>Trichosporonaceae</taxon>
        <taxon>Vanrija</taxon>
    </lineage>
</organism>
<feature type="compositionally biased region" description="Basic and acidic residues" evidence="7">
    <location>
        <begin position="292"/>
        <end position="301"/>
    </location>
</feature>
<dbReference type="InterPro" id="IPR004345">
    <property type="entry name" value="TB2_DP1_HVA22"/>
</dbReference>
<dbReference type="PANTHER" id="PTHR12300">
    <property type="entry name" value="HVA22-LIKE PROTEINS"/>
    <property type="match status" value="1"/>
</dbReference>
<dbReference type="Pfam" id="PF03134">
    <property type="entry name" value="TB2_DP1_HVA22"/>
    <property type="match status" value="1"/>
</dbReference>
<evidence type="ECO:0000256" key="1">
    <source>
        <dbReference type="ARBA" id="ARBA00004141"/>
    </source>
</evidence>
<keyword evidence="3" id="KW-0812">Transmembrane</keyword>
<feature type="region of interest" description="Disordered" evidence="7">
    <location>
        <begin position="156"/>
        <end position="186"/>
    </location>
</feature>
<evidence type="ECO:0000256" key="3">
    <source>
        <dbReference type="ARBA" id="ARBA00022692"/>
    </source>
</evidence>
<comment type="subcellular location">
    <subcellularLocation>
        <location evidence="1 6">Membrane</location>
        <topology evidence="1 6">Multi-pass membrane protein</topology>
    </subcellularLocation>
</comment>
<accession>A0ABR3QFR5</accession>
<evidence type="ECO:0000256" key="2">
    <source>
        <dbReference type="ARBA" id="ARBA00008573"/>
    </source>
</evidence>
<keyword evidence="5" id="KW-0472">Membrane</keyword>